<dbReference type="InterPro" id="IPR013407">
    <property type="entry name" value="CRISPR-assoc_prot_Cmr2"/>
</dbReference>
<name>A0A0S4KUF1_9BACT</name>
<dbReference type="InterPro" id="IPR043128">
    <property type="entry name" value="Rev_trsase/Diguanyl_cyclase"/>
</dbReference>
<gene>
    <name evidence="5" type="ORF">NITINOP_1045</name>
</gene>
<dbReference type="InterPro" id="IPR024615">
    <property type="entry name" value="CRISPR-assoc_Cmr2_N"/>
</dbReference>
<keyword evidence="6" id="KW-1185">Reference proteome</keyword>
<dbReference type="Proteomes" id="UP000066284">
    <property type="component" value="Chromosome 1"/>
</dbReference>
<feature type="domain" description="CRISPR-associated protein Cmr2 N-terminal" evidence="3">
    <location>
        <begin position="215"/>
        <end position="335"/>
    </location>
</feature>
<evidence type="ECO:0000259" key="3">
    <source>
        <dbReference type="Pfam" id="PF12469"/>
    </source>
</evidence>
<dbReference type="OrthoDB" id="9758700at2"/>
<organism evidence="5 6">
    <name type="scientific">Candidatus Nitrospira inopinata</name>
    <dbReference type="NCBI Taxonomy" id="1715989"/>
    <lineage>
        <taxon>Bacteria</taxon>
        <taxon>Pseudomonadati</taxon>
        <taxon>Nitrospirota</taxon>
        <taxon>Nitrospiria</taxon>
        <taxon>Nitrospirales</taxon>
        <taxon>Nitrospiraceae</taxon>
        <taxon>Nitrospira</taxon>
    </lineage>
</organism>
<dbReference type="STRING" id="1715989.NITINOP_1045"/>
<dbReference type="GO" id="GO:0051607">
    <property type="term" value="P:defense response to virus"/>
    <property type="evidence" value="ECO:0007669"/>
    <property type="project" value="UniProtKB-KW"/>
</dbReference>
<evidence type="ECO:0000256" key="1">
    <source>
        <dbReference type="ARBA" id="ARBA00022741"/>
    </source>
</evidence>
<proteinExistence type="predicted"/>
<feature type="domain" description="Cas10/Cmr2 second palm" evidence="4">
    <location>
        <begin position="658"/>
        <end position="847"/>
    </location>
</feature>
<sequence length="982" mass="110890">MNNDLLWQTKLAARLHDPAEKALVLLRDPAGHEGGSIVEVGKALGFPTHLVQRRDGSTVEKLKLAKEMERIVEQADHWAAAADRAQFPKDTTERFVAWAQVRFADEGELVHPLSGERFEVRNIGQQILAEYIKAVSSDHFKRLIHTKPDGAPDYRLTALAFWRFGPELGKELQGIGHLWNLLPADTRTPDHTIWQHLDLTSALAGAMATGGRPALFTLSIGPVQDFIAAARSTSDLWAGSHFLSTLAWQAMKKVATSYGPDAILFPQLRGVPVVDLWLIEEGVRAGLFQQAAWNDTNTDYNPLFVAALPNKFVAIVPEQEAARLANQIRDHLRRWVLDEARAMLDRLLKGIGEQPRDQYCYRQLEEQLRDFPEVHWAVVPWLDEHGAKGALTAFCPPGEQPAFFNSQAWTILKNPIDPEQGWRFWEPNEGILYPVIHELGERTLASVKGARPFSQLMQRGYRDSLTGEYEWLTLDDLQLTERSPRRRTDTLWAKVANAKPSWAKTGEHLSAFGLIKRLWPERFIEIVKVSPWYTGLPTKPDLSRYVVSTHVMALAPLLERLMTEGPAYLHAQNLEDQENAREAYQWLEEQSRPLKRPALPRRLMRKEFREREWWDVATRLPALIEQERARVEDEQEEASIAKVVKKIETAISQPTERYYGLLLMDGDRLGAWLSGEPALTYEQVFHSNVATGLRSYNHPDLRQYLAAARPTSPARHMAISSALNGFALDLVRHVVEEECLGKVLYAGGDDVMAMVCVRDLLTAMALLRYSYSGGVSDGQHMPSLKTELDLKRGFVQLRGRLYQVMGTKATASCGAVIAHHQTPLAMVLRELRAAEQRAKQDGGRDAFSITVIKRSGGILSFTAKWGEPLDVLLALRNFLAEPAVSRRAVYNSLVWLKDLPPDASAEMLETLLAYQFRRQTSGDGTWTKHHGDTLCRQIAKLACDEKDRLDWLTRFMGVAEFLAREARMDVRESEPAEATAHQ</sequence>
<dbReference type="KEGG" id="nio:NITINOP_1045"/>
<dbReference type="RefSeq" id="WP_062483758.1">
    <property type="nucleotide sequence ID" value="NZ_LN885086.1"/>
</dbReference>
<dbReference type="Pfam" id="PF22335">
    <property type="entry name" value="Cas10-Cmr2_palm2"/>
    <property type="match status" value="1"/>
</dbReference>
<evidence type="ECO:0000313" key="5">
    <source>
        <dbReference type="EMBL" id="CUQ66020.1"/>
    </source>
</evidence>
<reference evidence="6" key="1">
    <citation type="submission" date="2015-09" db="EMBL/GenBank/DDBJ databases">
        <authorList>
            <person name="Daims H."/>
        </authorList>
    </citation>
    <scope>NUCLEOTIDE SEQUENCE [LARGE SCALE GENOMIC DNA]</scope>
</reference>
<protein>
    <submittedName>
        <fullName evidence="5">CRISPR-associated protein</fullName>
    </submittedName>
</protein>
<keyword evidence="1" id="KW-0547">Nucleotide-binding</keyword>
<dbReference type="EMBL" id="LN885086">
    <property type="protein sequence ID" value="CUQ66020.1"/>
    <property type="molecule type" value="Genomic_DNA"/>
</dbReference>
<dbReference type="NCBIfam" id="TIGR02577">
    <property type="entry name" value="cas_TM1794_Cmr2"/>
    <property type="match status" value="2"/>
</dbReference>
<evidence type="ECO:0000256" key="2">
    <source>
        <dbReference type="ARBA" id="ARBA00023118"/>
    </source>
</evidence>
<dbReference type="Gene3D" id="3.30.70.270">
    <property type="match status" value="1"/>
</dbReference>
<evidence type="ECO:0000259" key="4">
    <source>
        <dbReference type="Pfam" id="PF22335"/>
    </source>
</evidence>
<dbReference type="Gene3D" id="3.30.70.2220">
    <property type="entry name" value="CRISPR-Cas system, Cmr2 subunit, D1 domain, cysteine cluster"/>
    <property type="match status" value="1"/>
</dbReference>
<dbReference type="AlphaFoldDB" id="A0A0S4KUF1"/>
<dbReference type="InterPro" id="IPR054767">
    <property type="entry name" value="Cas10-Cmr2_palm2"/>
</dbReference>
<dbReference type="Pfam" id="PF12469">
    <property type="entry name" value="Cmr2_N"/>
    <property type="match status" value="1"/>
</dbReference>
<accession>A0A0S4KUF1</accession>
<keyword evidence="2" id="KW-0051">Antiviral defense</keyword>
<dbReference type="InterPro" id="IPR038242">
    <property type="entry name" value="Cmr2_N"/>
</dbReference>
<evidence type="ECO:0000313" key="6">
    <source>
        <dbReference type="Proteomes" id="UP000066284"/>
    </source>
</evidence>
<dbReference type="GO" id="GO:0000166">
    <property type="term" value="F:nucleotide binding"/>
    <property type="evidence" value="ECO:0007669"/>
    <property type="project" value="UniProtKB-KW"/>
</dbReference>